<evidence type="ECO:0000256" key="1">
    <source>
        <dbReference type="ARBA" id="ARBA00023239"/>
    </source>
</evidence>
<name>A0ABD0U101_DENTH</name>
<keyword evidence="2" id="KW-0210">Decarboxylase</keyword>
<dbReference type="Pfam" id="PF04909">
    <property type="entry name" value="Amidohydro_2"/>
    <property type="match status" value="1"/>
</dbReference>
<protein>
    <recommendedName>
        <fullName evidence="3">Amidohydrolase-related domain-containing protein</fullName>
    </recommendedName>
</protein>
<dbReference type="Gene3D" id="3.20.20.140">
    <property type="entry name" value="Metal-dependent hydrolases"/>
    <property type="match status" value="1"/>
</dbReference>
<dbReference type="PANTHER" id="PTHR21240:SF19">
    <property type="entry name" value="CATALYTIC_ HYDROLASE"/>
    <property type="match status" value="1"/>
</dbReference>
<accession>A0ABD0U101</accession>
<evidence type="ECO:0000313" key="4">
    <source>
        <dbReference type="EMBL" id="KAL0905579.1"/>
    </source>
</evidence>
<dbReference type="InterPro" id="IPR006680">
    <property type="entry name" value="Amidohydro-rel"/>
</dbReference>
<dbReference type="SUPFAM" id="SSF51556">
    <property type="entry name" value="Metallo-dependent hydrolases"/>
    <property type="match status" value="1"/>
</dbReference>
<dbReference type="GO" id="GO:0016831">
    <property type="term" value="F:carboxy-lyase activity"/>
    <property type="evidence" value="ECO:0007669"/>
    <property type="project" value="UniProtKB-KW"/>
</dbReference>
<dbReference type="Proteomes" id="UP001552299">
    <property type="component" value="Unassembled WGS sequence"/>
</dbReference>
<dbReference type="PANTHER" id="PTHR21240">
    <property type="entry name" value="2-AMINO-3-CARBOXYLMUCONATE-6-SEMIALDEHYDE DECARBOXYLASE"/>
    <property type="match status" value="1"/>
</dbReference>
<reference evidence="4 5" key="1">
    <citation type="journal article" date="2024" name="Plant Biotechnol. J.">
        <title>Dendrobium thyrsiflorum genome and its molecular insights into genes involved in important horticultural traits.</title>
        <authorList>
            <person name="Chen B."/>
            <person name="Wang J.Y."/>
            <person name="Zheng P.J."/>
            <person name="Li K.L."/>
            <person name="Liang Y.M."/>
            <person name="Chen X.F."/>
            <person name="Zhang C."/>
            <person name="Zhao X."/>
            <person name="He X."/>
            <person name="Zhang G.Q."/>
            <person name="Liu Z.J."/>
            <person name="Xu Q."/>
        </authorList>
    </citation>
    <scope>NUCLEOTIDE SEQUENCE [LARGE SCALE GENOMIC DNA]</scope>
    <source>
        <strain evidence="4">GZMU011</strain>
    </source>
</reference>
<comment type="similarity">
    <text evidence="2">Belongs to the metallo-dependent hydrolases superfamily.</text>
</comment>
<evidence type="ECO:0000259" key="3">
    <source>
        <dbReference type="Pfam" id="PF04909"/>
    </source>
</evidence>
<sequence length="355" mass="39199">MAASSAALVSHLFAPKPLFPSPGRKLLLRSSGRRRASTIGMELEPGKPSSQFEAVDSHVHVWASREEALERYPYFSGHEPSLPGDSEILLKQKRDAPSLLCMGEANVDGALIVQPINHMFDHDLVTRTLKKHPSKFIGCCLANPAEDGSGILQFENLVLKEGYRGVRFNPNIWPSGQKITNEIGKAFFSRAGELGVPVGLMCAKVLNYDPAGISFHLSEIEELCSKFPSTSVILDHMGFCKPPINDEERKAFSGLLGLSKFPQVYLKFSALFRLSRKSFPYDDTGELLSQAISSYGSNRIMWGSDFPFVVPECGYKEAKEAVSLIASQIALSSLDLEWIMGRTAAHLFQHSWYAS</sequence>
<evidence type="ECO:0000256" key="2">
    <source>
        <dbReference type="RuleBase" id="RU366045"/>
    </source>
</evidence>
<dbReference type="InterPro" id="IPR032466">
    <property type="entry name" value="Metal_Hydrolase"/>
</dbReference>
<organism evidence="4 5">
    <name type="scientific">Dendrobium thyrsiflorum</name>
    <name type="common">Pinecone-like raceme dendrobium</name>
    <name type="synonym">Orchid</name>
    <dbReference type="NCBI Taxonomy" id="117978"/>
    <lineage>
        <taxon>Eukaryota</taxon>
        <taxon>Viridiplantae</taxon>
        <taxon>Streptophyta</taxon>
        <taxon>Embryophyta</taxon>
        <taxon>Tracheophyta</taxon>
        <taxon>Spermatophyta</taxon>
        <taxon>Magnoliopsida</taxon>
        <taxon>Liliopsida</taxon>
        <taxon>Asparagales</taxon>
        <taxon>Orchidaceae</taxon>
        <taxon>Epidendroideae</taxon>
        <taxon>Malaxideae</taxon>
        <taxon>Dendrobiinae</taxon>
        <taxon>Dendrobium</taxon>
    </lineage>
</organism>
<keyword evidence="1 2" id="KW-0456">Lyase</keyword>
<dbReference type="FunFam" id="3.20.20.140:FF:000052">
    <property type="entry name" value="Catalytic/ hydrolase"/>
    <property type="match status" value="1"/>
</dbReference>
<dbReference type="InterPro" id="IPR032465">
    <property type="entry name" value="ACMSD"/>
</dbReference>
<evidence type="ECO:0000313" key="5">
    <source>
        <dbReference type="Proteomes" id="UP001552299"/>
    </source>
</evidence>
<gene>
    <name evidence="4" type="ORF">M5K25_024010</name>
</gene>
<dbReference type="AlphaFoldDB" id="A0ABD0U101"/>
<proteinExistence type="inferred from homology"/>
<keyword evidence="5" id="KW-1185">Reference proteome</keyword>
<comment type="caution">
    <text evidence="4">The sequence shown here is derived from an EMBL/GenBank/DDBJ whole genome shotgun (WGS) entry which is preliminary data.</text>
</comment>
<dbReference type="EMBL" id="JANQDX010000018">
    <property type="protein sequence ID" value="KAL0905579.1"/>
    <property type="molecule type" value="Genomic_DNA"/>
</dbReference>
<feature type="domain" description="Amidohydrolase-related" evidence="3">
    <location>
        <begin position="55"/>
        <end position="348"/>
    </location>
</feature>